<comment type="caution">
    <text evidence="2">The sequence shown here is derived from an EMBL/GenBank/DDBJ whole genome shotgun (WGS) entry which is preliminary data.</text>
</comment>
<accession>A0A4Q9KRU3</accession>
<dbReference type="EMBL" id="PIXR01002955">
    <property type="protein sequence ID" value="TBT97426.1"/>
    <property type="molecule type" value="Genomic_DNA"/>
</dbReference>
<evidence type="ECO:0000313" key="2">
    <source>
        <dbReference type="EMBL" id="TBT97426.1"/>
    </source>
</evidence>
<feature type="non-terminal residue" evidence="2">
    <location>
        <position position="67"/>
    </location>
</feature>
<feature type="region of interest" description="Disordered" evidence="1">
    <location>
        <begin position="20"/>
        <end position="67"/>
    </location>
</feature>
<name>A0A4Q9KRU3_9MICR</name>
<protein>
    <submittedName>
        <fullName evidence="2">Uncharacterized protein</fullName>
    </submittedName>
</protein>
<evidence type="ECO:0000313" key="3">
    <source>
        <dbReference type="Proteomes" id="UP000293045"/>
    </source>
</evidence>
<dbReference type="AlphaFoldDB" id="A0A4Q9KRU3"/>
<dbReference type="VEuPathDB" id="MicrosporidiaDB:CWI39_2955p0020"/>
<proteinExistence type="predicted"/>
<feature type="compositionally biased region" description="Basic and acidic residues" evidence="1">
    <location>
        <begin position="20"/>
        <end position="38"/>
    </location>
</feature>
<reference evidence="2 3" key="1">
    <citation type="submission" date="2017-12" db="EMBL/GenBank/DDBJ databases">
        <authorList>
            <person name="Pombert J.-F."/>
            <person name="Haag K.L."/>
            <person name="Ebert D."/>
        </authorList>
    </citation>
    <scope>NUCLEOTIDE SEQUENCE [LARGE SCALE GENOMIC DNA]</scope>
    <source>
        <strain evidence="2">IL-BN-2</strain>
    </source>
</reference>
<gene>
    <name evidence="2" type="ORF">CWI39_2955p0020</name>
</gene>
<feature type="compositionally biased region" description="Low complexity" evidence="1">
    <location>
        <begin position="44"/>
        <end position="53"/>
    </location>
</feature>
<evidence type="ECO:0000256" key="1">
    <source>
        <dbReference type="SAM" id="MobiDB-lite"/>
    </source>
</evidence>
<organism evidence="2 3">
    <name type="scientific">Hamiltosporidium magnivora</name>
    <dbReference type="NCBI Taxonomy" id="148818"/>
    <lineage>
        <taxon>Eukaryota</taxon>
        <taxon>Fungi</taxon>
        <taxon>Fungi incertae sedis</taxon>
        <taxon>Microsporidia</taxon>
        <taxon>Dubosqiidae</taxon>
        <taxon>Hamiltosporidium</taxon>
    </lineage>
</organism>
<sequence length="67" mass="7227">MGRKKNVSSEISKNIKIKAANDADEAKKSDSGKQKCEIHPLAISLPSSPYTTITPPPPSQTCSKMQN</sequence>
<dbReference type="Proteomes" id="UP000293045">
    <property type="component" value="Unassembled WGS sequence"/>
</dbReference>